<gene>
    <name evidence="2" type="ORF">NLU13_5257</name>
</gene>
<proteinExistence type="predicted"/>
<dbReference type="Proteomes" id="UP001175261">
    <property type="component" value="Unassembled WGS sequence"/>
</dbReference>
<name>A0AA39L7Q2_SARSR</name>
<dbReference type="EMBL" id="JAPDFR010000004">
    <property type="protein sequence ID" value="KAK0386944.1"/>
    <property type="molecule type" value="Genomic_DNA"/>
</dbReference>
<evidence type="ECO:0000256" key="1">
    <source>
        <dbReference type="SAM" id="MobiDB-lite"/>
    </source>
</evidence>
<comment type="caution">
    <text evidence="2">The sequence shown here is derived from an EMBL/GenBank/DDBJ whole genome shotgun (WGS) entry which is preliminary data.</text>
</comment>
<evidence type="ECO:0008006" key="4">
    <source>
        <dbReference type="Google" id="ProtNLM"/>
    </source>
</evidence>
<sequence>MNCRGTAVAQARSWRMADFPAETSPPNHARGHTATPMDNHDQVATAVRAHIAVAVPRAAVTKITRLPNTDHHPLHRLDLSDGTSLMLNGPALPRISGMTVSGYSTAQAEAIVLSWLAYRRDRPSRLESLTADISESGCSSSLKSLSDDLLLAFLPQLVRYFELDTGPVFFSVDGLQQRRSAYNLVVASHGRPAVSLDPPLSREERRSVALQSGKLLRMLSDIQSPNGRFGFAAEVLADLPLLPREYLSSTTGQRPPGKRGHHTWSEAYERLLIEARDEAQRRKISAIPFARLHRQFERFRGILDHVMRPQLVLLHGGDESITLVHRHVQSSCEGHAGRCTAGSIHQTEPKESIRVVGFRDWSDVVFGDPLVAKALCTNASKDTINGFTGDRHIDAFSPELPPGLVDDRRNVTTRLLLYRCFWIIKEIVRRPTLPFIQGVQAAAPSPAWMELSDTLTMLESQPSPMHDARRRPRNVRVGKRRRSESPPGDRIPPRVWDSRSQARGWHERRRSSTP</sequence>
<accession>A0AA39L7Q2</accession>
<evidence type="ECO:0000313" key="2">
    <source>
        <dbReference type="EMBL" id="KAK0386944.1"/>
    </source>
</evidence>
<feature type="region of interest" description="Disordered" evidence="1">
    <location>
        <begin position="14"/>
        <end position="37"/>
    </location>
</feature>
<feature type="compositionally biased region" description="Basic residues" evidence="1">
    <location>
        <begin position="468"/>
        <end position="482"/>
    </location>
</feature>
<feature type="region of interest" description="Disordered" evidence="1">
    <location>
        <begin position="460"/>
        <end position="514"/>
    </location>
</feature>
<reference evidence="2" key="1">
    <citation type="submission" date="2022-10" db="EMBL/GenBank/DDBJ databases">
        <title>Determination and structural analysis of whole genome sequence of Sarocladium strictum F4-1.</title>
        <authorList>
            <person name="Hu L."/>
            <person name="Jiang Y."/>
        </authorList>
    </citation>
    <scope>NUCLEOTIDE SEQUENCE</scope>
    <source>
        <strain evidence="2">F4-1</strain>
    </source>
</reference>
<keyword evidence="3" id="KW-1185">Reference proteome</keyword>
<organism evidence="2 3">
    <name type="scientific">Sarocladium strictum</name>
    <name type="common">Black bundle disease fungus</name>
    <name type="synonym">Acremonium strictum</name>
    <dbReference type="NCBI Taxonomy" id="5046"/>
    <lineage>
        <taxon>Eukaryota</taxon>
        <taxon>Fungi</taxon>
        <taxon>Dikarya</taxon>
        <taxon>Ascomycota</taxon>
        <taxon>Pezizomycotina</taxon>
        <taxon>Sordariomycetes</taxon>
        <taxon>Hypocreomycetidae</taxon>
        <taxon>Hypocreales</taxon>
        <taxon>Sarocladiaceae</taxon>
        <taxon>Sarocladium</taxon>
    </lineage>
</organism>
<dbReference type="AlphaFoldDB" id="A0AA39L7Q2"/>
<evidence type="ECO:0000313" key="3">
    <source>
        <dbReference type="Proteomes" id="UP001175261"/>
    </source>
</evidence>
<protein>
    <recommendedName>
        <fullName evidence="4">Aminoglycoside phosphotransferase domain-containing protein</fullName>
    </recommendedName>
</protein>